<organism evidence="1">
    <name type="scientific">Vecturithrix granuli</name>
    <dbReference type="NCBI Taxonomy" id="1499967"/>
    <lineage>
        <taxon>Bacteria</taxon>
        <taxon>Candidatus Moduliflexota</taxon>
        <taxon>Candidatus Vecturitrichia</taxon>
        <taxon>Candidatus Vecturitrichales</taxon>
        <taxon>Candidatus Vecturitrichaceae</taxon>
        <taxon>Candidatus Vecturithrix</taxon>
    </lineage>
</organism>
<dbReference type="HOGENOM" id="CLU_1969489_0_0_0"/>
<gene>
    <name evidence="1" type="ORF">U27_03622</name>
</gene>
<sequence length="119" mass="13828">MKKVILMCTCSFACPSMKDLSFPELAERLRMELPHEYMVLHPRLCEANGENLMEDIVKEGVYYITPACKEEKQQKLLRDGFQRANVPMEKGKNWKPISVSFKNTDQAFNEIKQALEEVE</sequence>
<dbReference type="eggNOG" id="COG1148">
    <property type="taxonomic scope" value="Bacteria"/>
</dbReference>
<dbReference type="Proteomes" id="UP000030661">
    <property type="component" value="Unassembled WGS sequence"/>
</dbReference>
<reference evidence="1" key="1">
    <citation type="journal article" date="2015" name="PeerJ">
        <title>First genomic representation of candidate bacterial phylum KSB3 points to enhanced environmental sensing as a trigger of wastewater bulking.</title>
        <authorList>
            <person name="Sekiguchi Y."/>
            <person name="Ohashi A."/>
            <person name="Parks D.H."/>
            <person name="Yamauchi T."/>
            <person name="Tyson G.W."/>
            <person name="Hugenholtz P."/>
        </authorList>
    </citation>
    <scope>NUCLEOTIDE SEQUENCE [LARGE SCALE GENOMIC DNA]</scope>
</reference>
<dbReference type="EMBL" id="DF820465">
    <property type="protein sequence ID" value="GAK56659.1"/>
    <property type="molecule type" value="Genomic_DNA"/>
</dbReference>
<evidence type="ECO:0000313" key="1">
    <source>
        <dbReference type="EMBL" id="GAK56659.1"/>
    </source>
</evidence>
<dbReference type="STRING" id="1499967.U27_03622"/>
<keyword evidence="2" id="KW-1185">Reference proteome</keyword>
<name>A0A081BWF4_VECG1</name>
<evidence type="ECO:0000313" key="2">
    <source>
        <dbReference type="Proteomes" id="UP000030661"/>
    </source>
</evidence>
<protein>
    <submittedName>
        <fullName evidence="1">Uncharacterized protein</fullName>
    </submittedName>
</protein>
<proteinExistence type="predicted"/>
<accession>A0A081BWF4</accession>
<dbReference type="AlphaFoldDB" id="A0A081BWF4"/>